<name>A0AAW1PR17_9CHLO</name>
<dbReference type="Gene3D" id="3.90.550.20">
    <property type="match status" value="1"/>
</dbReference>
<dbReference type="AlphaFoldDB" id="A0AAW1PR17"/>
<dbReference type="PANTHER" id="PTHR31834">
    <property type="entry name" value="INITIATION-SPECIFIC ALPHA-1,6-MANNOSYLTRANSFERASE"/>
    <property type="match status" value="1"/>
</dbReference>
<dbReference type="GO" id="GO:0006487">
    <property type="term" value="P:protein N-linked glycosylation"/>
    <property type="evidence" value="ECO:0007669"/>
    <property type="project" value="TreeGrafter"/>
</dbReference>
<dbReference type="InterPro" id="IPR029044">
    <property type="entry name" value="Nucleotide-diphossugar_trans"/>
</dbReference>
<dbReference type="Proteomes" id="UP001465755">
    <property type="component" value="Unassembled WGS sequence"/>
</dbReference>
<dbReference type="SUPFAM" id="SSF53448">
    <property type="entry name" value="Nucleotide-diphospho-sugar transferases"/>
    <property type="match status" value="1"/>
</dbReference>
<dbReference type="Pfam" id="PF04488">
    <property type="entry name" value="Gly_transf_sug"/>
    <property type="match status" value="1"/>
</dbReference>
<sequence length="191" mass="21711">MKSLRSDNMVSSFSRPCSICEAGTSAAPDQLQSPAQGKPNGHSLIPRIIHQTYRSHDLPPRLVAYMQTWAEMNPGWEIRFYTDAACKRMIEQEFPEYLKAYEALPANVERADFFRYMVILRYGGVHADVDTQAIRPLDDLIQENDTLLACWENEFATPWEAKWQACVRQRQVLQCGDSVDCDSSTWAATGS</sequence>
<reference evidence="1 2" key="1">
    <citation type="journal article" date="2024" name="Nat. Commun.">
        <title>Phylogenomics reveals the evolutionary origins of lichenization in chlorophyte algae.</title>
        <authorList>
            <person name="Puginier C."/>
            <person name="Libourel C."/>
            <person name="Otte J."/>
            <person name="Skaloud P."/>
            <person name="Haon M."/>
            <person name="Grisel S."/>
            <person name="Petersen M."/>
            <person name="Berrin J.G."/>
            <person name="Delaux P.M."/>
            <person name="Dal Grande F."/>
            <person name="Keller J."/>
        </authorList>
    </citation>
    <scope>NUCLEOTIDE SEQUENCE [LARGE SCALE GENOMIC DNA]</scope>
    <source>
        <strain evidence="1 2">SAG 2036</strain>
    </source>
</reference>
<comment type="caution">
    <text evidence="1">The sequence shown here is derived from an EMBL/GenBank/DDBJ whole genome shotgun (WGS) entry which is preliminary data.</text>
</comment>
<dbReference type="InterPro" id="IPR007577">
    <property type="entry name" value="GlycoTrfase_DXD_sugar-bd_CS"/>
</dbReference>
<dbReference type="EMBL" id="JALJOQ010000013">
    <property type="protein sequence ID" value="KAK9810871.1"/>
    <property type="molecule type" value="Genomic_DNA"/>
</dbReference>
<dbReference type="PANTHER" id="PTHR31834:SF1">
    <property type="entry name" value="INITIATION-SPECIFIC ALPHA-1,6-MANNOSYLTRANSFERASE"/>
    <property type="match status" value="1"/>
</dbReference>
<gene>
    <name evidence="1" type="ORF">WJX73_003773</name>
</gene>
<organism evidence="1 2">
    <name type="scientific">Symbiochloris irregularis</name>
    <dbReference type="NCBI Taxonomy" id="706552"/>
    <lineage>
        <taxon>Eukaryota</taxon>
        <taxon>Viridiplantae</taxon>
        <taxon>Chlorophyta</taxon>
        <taxon>core chlorophytes</taxon>
        <taxon>Trebouxiophyceae</taxon>
        <taxon>Trebouxiales</taxon>
        <taxon>Trebouxiaceae</taxon>
        <taxon>Symbiochloris</taxon>
    </lineage>
</organism>
<evidence type="ECO:0000313" key="1">
    <source>
        <dbReference type="EMBL" id="KAK9810871.1"/>
    </source>
</evidence>
<dbReference type="GO" id="GO:0000136">
    <property type="term" value="C:mannan polymerase complex"/>
    <property type="evidence" value="ECO:0007669"/>
    <property type="project" value="TreeGrafter"/>
</dbReference>
<accession>A0AAW1PR17</accession>
<dbReference type="GO" id="GO:0000009">
    <property type="term" value="F:alpha-1,6-mannosyltransferase activity"/>
    <property type="evidence" value="ECO:0007669"/>
    <property type="project" value="InterPro"/>
</dbReference>
<evidence type="ECO:0000313" key="2">
    <source>
        <dbReference type="Proteomes" id="UP001465755"/>
    </source>
</evidence>
<keyword evidence="2" id="KW-1185">Reference proteome</keyword>
<proteinExistence type="predicted"/>
<dbReference type="InterPro" id="IPR039367">
    <property type="entry name" value="Och1-like"/>
</dbReference>
<protein>
    <submittedName>
        <fullName evidence="1">Uncharacterized protein</fullName>
    </submittedName>
</protein>